<organism evidence="2 3">
    <name type="scientific">Piloderma croceum (strain F 1598)</name>
    <dbReference type="NCBI Taxonomy" id="765440"/>
    <lineage>
        <taxon>Eukaryota</taxon>
        <taxon>Fungi</taxon>
        <taxon>Dikarya</taxon>
        <taxon>Basidiomycota</taxon>
        <taxon>Agaricomycotina</taxon>
        <taxon>Agaricomycetes</taxon>
        <taxon>Agaricomycetidae</taxon>
        <taxon>Atheliales</taxon>
        <taxon>Atheliaceae</taxon>
        <taxon>Piloderma</taxon>
    </lineage>
</organism>
<dbReference type="Proteomes" id="UP000054166">
    <property type="component" value="Unassembled WGS sequence"/>
</dbReference>
<keyword evidence="3" id="KW-1185">Reference proteome</keyword>
<reference evidence="3" key="2">
    <citation type="submission" date="2015-01" db="EMBL/GenBank/DDBJ databases">
        <title>Evolutionary Origins and Diversification of the Mycorrhizal Mutualists.</title>
        <authorList>
            <consortium name="DOE Joint Genome Institute"/>
            <consortium name="Mycorrhizal Genomics Consortium"/>
            <person name="Kohler A."/>
            <person name="Kuo A."/>
            <person name="Nagy L.G."/>
            <person name="Floudas D."/>
            <person name="Copeland A."/>
            <person name="Barry K.W."/>
            <person name="Cichocki N."/>
            <person name="Veneault-Fourrey C."/>
            <person name="LaButti K."/>
            <person name="Lindquist E.A."/>
            <person name="Lipzen A."/>
            <person name="Lundell T."/>
            <person name="Morin E."/>
            <person name="Murat C."/>
            <person name="Riley R."/>
            <person name="Ohm R."/>
            <person name="Sun H."/>
            <person name="Tunlid A."/>
            <person name="Henrissat B."/>
            <person name="Grigoriev I.V."/>
            <person name="Hibbett D.S."/>
            <person name="Martin F."/>
        </authorList>
    </citation>
    <scope>NUCLEOTIDE SEQUENCE [LARGE SCALE GENOMIC DNA]</scope>
    <source>
        <strain evidence="3">F 1598</strain>
    </source>
</reference>
<evidence type="ECO:0000313" key="2">
    <source>
        <dbReference type="EMBL" id="KIM83470.1"/>
    </source>
</evidence>
<accession>A0A0C3FGF9</accession>
<evidence type="ECO:0000256" key="1">
    <source>
        <dbReference type="SAM" id="MobiDB-lite"/>
    </source>
</evidence>
<dbReference type="InParanoid" id="A0A0C3FGF9"/>
<evidence type="ECO:0000313" key="3">
    <source>
        <dbReference type="Proteomes" id="UP000054166"/>
    </source>
</evidence>
<proteinExistence type="predicted"/>
<dbReference type="OrthoDB" id="6247875at2759"/>
<reference evidence="2 3" key="1">
    <citation type="submission" date="2014-04" db="EMBL/GenBank/DDBJ databases">
        <authorList>
            <consortium name="DOE Joint Genome Institute"/>
            <person name="Kuo A."/>
            <person name="Tarkka M."/>
            <person name="Buscot F."/>
            <person name="Kohler A."/>
            <person name="Nagy L.G."/>
            <person name="Floudas D."/>
            <person name="Copeland A."/>
            <person name="Barry K.W."/>
            <person name="Cichocki N."/>
            <person name="Veneault-Fourrey C."/>
            <person name="LaButti K."/>
            <person name="Lindquist E.A."/>
            <person name="Lipzen A."/>
            <person name="Lundell T."/>
            <person name="Morin E."/>
            <person name="Murat C."/>
            <person name="Sun H."/>
            <person name="Tunlid A."/>
            <person name="Henrissat B."/>
            <person name="Grigoriev I.V."/>
            <person name="Hibbett D.S."/>
            <person name="Martin F."/>
            <person name="Nordberg H.P."/>
            <person name="Cantor M.N."/>
            <person name="Hua S.X."/>
        </authorList>
    </citation>
    <scope>NUCLEOTIDE SEQUENCE [LARGE SCALE GENOMIC DNA]</scope>
    <source>
        <strain evidence="2 3">F 1598</strain>
    </source>
</reference>
<dbReference type="HOGENOM" id="CLU_2776805_0_0_1"/>
<gene>
    <name evidence="2" type="ORF">PILCRDRAFT_819085</name>
</gene>
<dbReference type="EMBL" id="KN832990">
    <property type="protein sequence ID" value="KIM83470.1"/>
    <property type="molecule type" value="Genomic_DNA"/>
</dbReference>
<dbReference type="AlphaFoldDB" id="A0A0C3FGF9"/>
<feature type="region of interest" description="Disordered" evidence="1">
    <location>
        <begin position="1"/>
        <end position="20"/>
    </location>
</feature>
<protein>
    <submittedName>
        <fullName evidence="2">Uncharacterized protein</fullName>
    </submittedName>
</protein>
<sequence length="69" mass="7603">MPPAPVTGDIRSSHEKKCDASCIPRPPDAFILFRSSFIRSQQVPGKTTPNRTLPSLVPIGLPRKNMRSC</sequence>
<name>A0A0C3FGF9_PILCF</name>